<feature type="domain" description="Transcription regulator TrmB N-terminal" evidence="1">
    <location>
        <begin position="8"/>
        <end position="76"/>
    </location>
</feature>
<dbReference type="InterPro" id="IPR036388">
    <property type="entry name" value="WH-like_DNA-bd_sf"/>
</dbReference>
<dbReference type="Proteomes" id="UP000176593">
    <property type="component" value="Unassembled WGS sequence"/>
</dbReference>
<organism evidence="2 3">
    <name type="scientific">Candidatus Uhrbacteria bacterium RIFCSPLOWO2_02_FULL_48_18</name>
    <dbReference type="NCBI Taxonomy" id="1802408"/>
    <lineage>
        <taxon>Bacteria</taxon>
        <taxon>Candidatus Uhriibacteriota</taxon>
    </lineage>
</organism>
<dbReference type="InterPro" id="IPR036390">
    <property type="entry name" value="WH_DNA-bd_sf"/>
</dbReference>
<dbReference type="CDD" id="cd00090">
    <property type="entry name" value="HTH_ARSR"/>
    <property type="match status" value="1"/>
</dbReference>
<gene>
    <name evidence="2" type="ORF">A3I41_00385</name>
</gene>
<dbReference type="PANTHER" id="PTHR34293">
    <property type="entry name" value="HTH-TYPE TRANSCRIPTIONAL REGULATOR TRMBL2"/>
    <property type="match status" value="1"/>
</dbReference>
<reference evidence="2 3" key="1">
    <citation type="journal article" date="2016" name="Nat. Commun.">
        <title>Thousands of microbial genomes shed light on interconnected biogeochemical processes in an aquifer system.</title>
        <authorList>
            <person name="Anantharaman K."/>
            <person name="Brown C.T."/>
            <person name="Hug L.A."/>
            <person name="Sharon I."/>
            <person name="Castelle C.J."/>
            <person name="Probst A.J."/>
            <person name="Thomas B.C."/>
            <person name="Singh A."/>
            <person name="Wilkins M.J."/>
            <person name="Karaoz U."/>
            <person name="Brodie E.L."/>
            <person name="Williams K.H."/>
            <person name="Hubbard S.S."/>
            <person name="Banfield J.F."/>
        </authorList>
    </citation>
    <scope>NUCLEOTIDE SEQUENCE [LARGE SCALE GENOMIC DNA]</scope>
</reference>
<accession>A0A1F7VCA7</accession>
<evidence type="ECO:0000313" key="3">
    <source>
        <dbReference type="Proteomes" id="UP000176593"/>
    </source>
</evidence>
<proteinExistence type="predicted"/>
<dbReference type="SUPFAM" id="SSF46785">
    <property type="entry name" value="Winged helix' DNA-binding domain"/>
    <property type="match status" value="1"/>
</dbReference>
<dbReference type="Pfam" id="PF01978">
    <property type="entry name" value="TrmB"/>
    <property type="match status" value="1"/>
</dbReference>
<dbReference type="EMBL" id="MGEQ01000001">
    <property type="protein sequence ID" value="OGL88172.1"/>
    <property type="molecule type" value="Genomic_DNA"/>
</dbReference>
<dbReference type="InterPro" id="IPR011991">
    <property type="entry name" value="ArsR-like_HTH"/>
</dbReference>
<protein>
    <recommendedName>
        <fullName evidence="1">Transcription regulator TrmB N-terminal domain-containing protein</fullName>
    </recommendedName>
</protein>
<dbReference type="AlphaFoldDB" id="A0A1F7VCA7"/>
<dbReference type="InterPro" id="IPR051797">
    <property type="entry name" value="TrmB-like"/>
</dbReference>
<comment type="caution">
    <text evidence="2">The sequence shown here is derived from an EMBL/GenBank/DDBJ whole genome shotgun (WGS) entry which is preliminary data.</text>
</comment>
<evidence type="ECO:0000259" key="1">
    <source>
        <dbReference type="Pfam" id="PF01978"/>
    </source>
</evidence>
<dbReference type="Gene3D" id="1.10.10.10">
    <property type="entry name" value="Winged helix-like DNA-binding domain superfamily/Winged helix DNA-binding domain"/>
    <property type="match status" value="1"/>
</dbReference>
<dbReference type="PANTHER" id="PTHR34293:SF1">
    <property type="entry name" value="HTH-TYPE TRANSCRIPTIONAL REGULATOR TRMBL2"/>
    <property type="match status" value="1"/>
</dbReference>
<evidence type="ECO:0000313" key="2">
    <source>
        <dbReference type="EMBL" id="OGL88172.1"/>
    </source>
</evidence>
<sequence length="255" mass="28831">MKNPESFLQSLGLTQTESTVYLAGLSHNGTNAQALAKQTGIKRPTVYYALETLMQKGLVTKKGVGNRRVYSMTSPENLKTFVDAQISEMQTKKQSLDGFVETLLKQQGVVTPTSSVSHYEGIEGVKLVVEEALYCKSRHWDILAPKKNFFSEFDAEYAKYYLDARKRRRITSRSLWEKVGGKSSVSREVIAERQPRYLPEVMSGRFQSVMILFDDRVLFISSYKSLSAILIQSDEMHQFLLAMFDGLWAGAEKIG</sequence>
<dbReference type="InterPro" id="IPR002831">
    <property type="entry name" value="Tscrpt_reg_TrmB_N"/>
</dbReference>
<name>A0A1F7VCA7_9BACT</name>